<sequence length="151" mass="17333">MAGGSSGSYSNTRGGTYPRTRCSCGMVAVVRTVKRGHNNGAKFYGCPKWPETNCNFMKWVDCNPVEEDLCFQIFEKDTTIAEMELHMSSFEDRVKKLEVKKLKLEDLVKELKKELCQLRMQLVKASRTETQLLMALFFSWLLFGIVVVYLK</sequence>
<accession>A0A803N1P5</accession>
<feature type="transmembrane region" description="Helical" evidence="6">
    <location>
        <begin position="132"/>
        <end position="150"/>
    </location>
</feature>
<evidence type="ECO:0000256" key="6">
    <source>
        <dbReference type="SAM" id="Phobius"/>
    </source>
</evidence>
<evidence type="ECO:0000256" key="4">
    <source>
        <dbReference type="PROSITE-ProRule" id="PRU01343"/>
    </source>
</evidence>
<dbReference type="GO" id="GO:0008270">
    <property type="term" value="F:zinc ion binding"/>
    <property type="evidence" value="ECO:0007669"/>
    <property type="project" value="UniProtKB-KW"/>
</dbReference>
<reference evidence="8" key="1">
    <citation type="journal article" date="2017" name="Nature">
        <title>The genome of Chenopodium quinoa.</title>
        <authorList>
            <person name="Jarvis D.E."/>
            <person name="Ho Y.S."/>
            <person name="Lightfoot D.J."/>
            <person name="Schmoeckel S.M."/>
            <person name="Li B."/>
            <person name="Borm T.J.A."/>
            <person name="Ohyanagi H."/>
            <person name="Mineta K."/>
            <person name="Michell C.T."/>
            <person name="Saber N."/>
            <person name="Kharbatia N.M."/>
            <person name="Rupper R.R."/>
            <person name="Sharp A.R."/>
            <person name="Dally N."/>
            <person name="Boughton B.A."/>
            <person name="Woo Y.H."/>
            <person name="Gao G."/>
            <person name="Schijlen E.G.W.M."/>
            <person name="Guo X."/>
            <person name="Momin A.A."/>
            <person name="Negrao S."/>
            <person name="Al-Babili S."/>
            <person name="Gehring C."/>
            <person name="Roessner U."/>
            <person name="Jung C."/>
            <person name="Murphy K."/>
            <person name="Arold S.T."/>
            <person name="Gojobori T."/>
            <person name="van der Linden C.G."/>
            <person name="van Loo E.N."/>
            <person name="Jellen E.N."/>
            <person name="Maughan P.J."/>
            <person name="Tester M."/>
        </authorList>
    </citation>
    <scope>NUCLEOTIDE SEQUENCE [LARGE SCALE GENOMIC DNA]</scope>
    <source>
        <strain evidence="8">cv. PI 614886</strain>
    </source>
</reference>
<keyword evidence="9" id="KW-1185">Reference proteome</keyword>
<name>A0A803N1P5_CHEQI</name>
<keyword evidence="6" id="KW-0472">Membrane</keyword>
<dbReference type="AlphaFoldDB" id="A0A803N1P5"/>
<proteinExistence type="predicted"/>
<protein>
    <recommendedName>
        <fullName evidence="7">GRF-type domain-containing protein</fullName>
    </recommendedName>
</protein>
<organism evidence="8 9">
    <name type="scientific">Chenopodium quinoa</name>
    <name type="common">Quinoa</name>
    <dbReference type="NCBI Taxonomy" id="63459"/>
    <lineage>
        <taxon>Eukaryota</taxon>
        <taxon>Viridiplantae</taxon>
        <taxon>Streptophyta</taxon>
        <taxon>Embryophyta</taxon>
        <taxon>Tracheophyta</taxon>
        <taxon>Spermatophyta</taxon>
        <taxon>Magnoliopsida</taxon>
        <taxon>eudicotyledons</taxon>
        <taxon>Gunneridae</taxon>
        <taxon>Pentapetalae</taxon>
        <taxon>Caryophyllales</taxon>
        <taxon>Chenopodiaceae</taxon>
        <taxon>Chenopodioideae</taxon>
        <taxon>Atripliceae</taxon>
        <taxon>Chenopodium</taxon>
    </lineage>
</organism>
<dbReference type="Gramene" id="AUR62038985-RA">
    <property type="protein sequence ID" value="AUR62038985-RA:cds"/>
    <property type="gene ID" value="AUR62038985"/>
</dbReference>
<evidence type="ECO:0000256" key="3">
    <source>
        <dbReference type="ARBA" id="ARBA00022833"/>
    </source>
</evidence>
<evidence type="ECO:0000256" key="2">
    <source>
        <dbReference type="ARBA" id="ARBA00022771"/>
    </source>
</evidence>
<evidence type="ECO:0000256" key="1">
    <source>
        <dbReference type="ARBA" id="ARBA00022723"/>
    </source>
</evidence>
<dbReference type="InterPro" id="IPR010666">
    <property type="entry name" value="Znf_GRF"/>
</dbReference>
<keyword evidence="6" id="KW-0812">Transmembrane</keyword>
<keyword evidence="5" id="KW-0175">Coiled coil</keyword>
<evidence type="ECO:0000313" key="8">
    <source>
        <dbReference type="EnsemblPlants" id="AUR62038985-RA:cds"/>
    </source>
</evidence>
<keyword evidence="3" id="KW-0862">Zinc</keyword>
<keyword evidence="6" id="KW-1133">Transmembrane helix</keyword>
<evidence type="ECO:0000256" key="5">
    <source>
        <dbReference type="SAM" id="Coils"/>
    </source>
</evidence>
<dbReference type="PANTHER" id="PTHR33248">
    <property type="entry name" value="ZINC ION-BINDING PROTEIN"/>
    <property type="match status" value="1"/>
</dbReference>
<reference evidence="8" key="2">
    <citation type="submission" date="2021-03" db="UniProtKB">
        <authorList>
            <consortium name="EnsemblPlants"/>
        </authorList>
    </citation>
    <scope>IDENTIFICATION</scope>
</reference>
<feature type="domain" description="GRF-type" evidence="7">
    <location>
        <begin position="22"/>
        <end position="63"/>
    </location>
</feature>
<dbReference type="PROSITE" id="PS51999">
    <property type="entry name" value="ZF_GRF"/>
    <property type="match status" value="1"/>
</dbReference>
<evidence type="ECO:0000259" key="7">
    <source>
        <dbReference type="PROSITE" id="PS51999"/>
    </source>
</evidence>
<evidence type="ECO:0000313" key="9">
    <source>
        <dbReference type="Proteomes" id="UP000596660"/>
    </source>
</evidence>
<dbReference type="EnsemblPlants" id="AUR62038985-RA">
    <property type="protein sequence ID" value="AUR62038985-RA:cds"/>
    <property type="gene ID" value="AUR62038985"/>
</dbReference>
<feature type="coiled-coil region" evidence="5">
    <location>
        <begin position="80"/>
        <end position="117"/>
    </location>
</feature>
<keyword evidence="2 4" id="KW-0863">Zinc-finger</keyword>
<dbReference type="Pfam" id="PF06839">
    <property type="entry name" value="Zn_ribbon_GRF"/>
    <property type="match status" value="1"/>
</dbReference>
<keyword evidence="1" id="KW-0479">Metal-binding</keyword>
<dbReference type="Proteomes" id="UP000596660">
    <property type="component" value="Unplaced"/>
</dbReference>